<dbReference type="Proteomes" id="UP001396334">
    <property type="component" value="Unassembled WGS sequence"/>
</dbReference>
<proteinExistence type="predicted"/>
<evidence type="ECO:0000313" key="5">
    <source>
        <dbReference type="EMBL" id="KAK9006451.1"/>
    </source>
</evidence>
<dbReference type="PANTHER" id="PTHR22748">
    <property type="entry name" value="AP ENDONUCLEASE"/>
    <property type="match status" value="1"/>
</dbReference>
<evidence type="ECO:0000313" key="6">
    <source>
        <dbReference type="Proteomes" id="UP001396334"/>
    </source>
</evidence>
<evidence type="ECO:0000256" key="2">
    <source>
        <dbReference type="ARBA" id="ARBA00022723"/>
    </source>
</evidence>
<evidence type="ECO:0000256" key="3">
    <source>
        <dbReference type="ARBA" id="ARBA00022801"/>
    </source>
</evidence>
<gene>
    <name evidence="5" type="ORF">V6N11_035489</name>
</gene>
<dbReference type="Gene3D" id="3.60.10.10">
    <property type="entry name" value="Endonuclease/exonuclease/phosphatase"/>
    <property type="match status" value="1"/>
</dbReference>
<protein>
    <recommendedName>
        <fullName evidence="7">Endonuclease/exonuclease/phosphatase family protein</fullName>
    </recommendedName>
</protein>
<keyword evidence="3" id="KW-0378">Hydrolase</keyword>
<comment type="cofactor">
    <cofactor evidence="1">
        <name>Mg(2+)</name>
        <dbReference type="ChEBI" id="CHEBI:18420"/>
    </cofactor>
</comment>
<accession>A0ABR2R0J8</accession>
<comment type="caution">
    <text evidence="5">The sequence shown here is derived from an EMBL/GenBank/DDBJ whole genome shotgun (WGS) entry which is preliminary data.</text>
</comment>
<dbReference type="PANTHER" id="PTHR22748:SF4">
    <property type="entry name" value="DNA-(APURINIC OR APYRIMIDINIC SITE) ENDONUCLEASE 2"/>
    <property type="match status" value="1"/>
</dbReference>
<keyword evidence="2" id="KW-0479">Metal-binding</keyword>
<dbReference type="InterPro" id="IPR004808">
    <property type="entry name" value="AP_endonuc_1"/>
</dbReference>
<evidence type="ECO:0008006" key="7">
    <source>
        <dbReference type="Google" id="ProtNLM"/>
    </source>
</evidence>
<reference evidence="5 6" key="1">
    <citation type="journal article" date="2024" name="G3 (Bethesda)">
        <title>Genome assembly of Hibiscus sabdariffa L. provides insights into metabolisms of medicinal natural products.</title>
        <authorList>
            <person name="Kim T."/>
        </authorList>
    </citation>
    <scope>NUCLEOTIDE SEQUENCE [LARGE SCALE GENOMIC DNA]</scope>
    <source>
        <strain evidence="5">TK-2024</strain>
        <tissue evidence="5">Old leaves</tissue>
    </source>
</reference>
<dbReference type="EMBL" id="JBBPBN010000029">
    <property type="protein sequence ID" value="KAK9006451.1"/>
    <property type="molecule type" value="Genomic_DNA"/>
</dbReference>
<evidence type="ECO:0000256" key="4">
    <source>
        <dbReference type="ARBA" id="ARBA00022842"/>
    </source>
</evidence>
<dbReference type="InterPro" id="IPR036691">
    <property type="entry name" value="Endo/exonu/phosph_ase_sf"/>
</dbReference>
<name>A0ABR2R0J8_9ROSI</name>
<evidence type="ECO:0000256" key="1">
    <source>
        <dbReference type="ARBA" id="ARBA00001946"/>
    </source>
</evidence>
<sequence length="123" mass="13890">MRVVSWNIWSLGSAAKRRAVQGVVRRQKCCLLCLQEMKSEVIDASLVRKLWISDTFEFLFCPAEGRSGGVLMVWERSSFSMEESFIGGSFVWLYGRWTQEAWSCGVLGLYAPCNVLCGMSFNG</sequence>
<organism evidence="5 6">
    <name type="scientific">Hibiscus sabdariffa</name>
    <name type="common">roselle</name>
    <dbReference type="NCBI Taxonomy" id="183260"/>
    <lineage>
        <taxon>Eukaryota</taxon>
        <taxon>Viridiplantae</taxon>
        <taxon>Streptophyta</taxon>
        <taxon>Embryophyta</taxon>
        <taxon>Tracheophyta</taxon>
        <taxon>Spermatophyta</taxon>
        <taxon>Magnoliopsida</taxon>
        <taxon>eudicotyledons</taxon>
        <taxon>Gunneridae</taxon>
        <taxon>Pentapetalae</taxon>
        <taxon>rosids</taxon>
        <taxon>malvids</taxon>
        <taxon>Malvales</taxon>
        <taxon>Malvaceae</taxon>
        <taxon>Malvoideae</taxon>
        <taxon>Hibiscus</taxon>
    </lineage>
</organism>
<dbReference type="SUPFAM" id="SSF56219">
    <property type="entry name" value="DNase I-like"/>
    <property type="match status" value="1"/>
</dbReference>
<keyword evidence="6" id="KW-1185">Reference proteome</keyword>
<keyword evidence="4" id="KW-0460">Magnesium</keyword>